<protein>
    <submittedName>
        <fullName evidence="1">Uncharacterized protein</fullName>
    </submittedName>
</protein>
<dbReference type="Proteomes" id="UP000004382">
    <property type="component" value="Unassembled WGS sequence"/>
</dbReference>
<organism evidence="1 2">
    <name type="scientific">Methylorubrum extorquens DSM 13060</name>
    <dbReference type="NCBI Taxonomy" id="882800"/>
    <lineage>
        <taxon>Bacteria</taxon>
        <taxon>Pseudomonadati</taxon>
        <taxon>Pseudomonadota</taxon>
        <taxon>Alphaproteobacteria</taxon>
        <taxon>Hyphomicrobiales</taxon>
        <taxon>Methylobacteriaceae</taxon>
        <taxon>Methylorubrum</taxon>
    </lineage>
</organism>
<sequence>MSTFQRVEIPDGCRISPSACQSCRPDVIAPVVERKTRLGCDVLPQNYVFSVDCRVLDRSAPKYPARESVLRQFSTDAALPSLSSPGEPIVKRRMTAEGPPCRLADDVRSIRRARGSTSTGQYLRGEASGSSRMTGARPCRSIWRTAVSSCAARTRCSFRPSSYAMNHAGDGCRPGSEGRQPAFAGRSSAIRSGIASQAPSRHARTARAGFSLSKCRERIRAEAAL</sequence>
<reference evidence="1 2" key="1">
    <citation type="submission" date="2011-09" db="EMBL/GenBank/DDBJ databases">
        <title>The draft genome of Methylobacterium extorquens DSM 13060.</title>
        <authorList>
            <consortium name="US DOE Joint Genome Institute (JGI-PGF)"/>
            <person name="Lucas S."/>
            <person name="Han J."/>
            <person name="Lapidus A."/>
            <person name="Cheng J.-F."/>
            <person name="Goodwin L."/>
            <person name="Pitluck S."/>
            <person name="Peters L."/>
            <person name="Land M.L."/>
            <person name="Hauser L."/>
            <person name="Koskimaki J."/>
            <person name="Halonen O."/>
            <person name="Pirttila A."/>
            <person name="Frank C."/>
            <person name="Woyke T.J."/>
        </authorList>
    </citation>
    <scope>NUCLEOTIDE SEQUENCE [LARGE SCALE GENOMIC DNA]</scope>
    <source>
        <strain evidence="1 2">DSM 13060</strain>
    </source>
</reference>
<name>H1KLP7_METEX</name>
<accession>H1KLP7</accession>
<proteinExistence type="predicted"/>
<dbReference type="EMBL" id="AGJK01000103">
    <property type="protein sequence ID" value="EHP91562.1"/>
    <property type="molecule type" value="Genomic_DNA"/>
</dbReference>
<dbReference type="AlphaFoldDB" id="H1KLP7"/>
<evidence type="ECO:0000313" key="1">
    <source>
        <dbReference type="EMBL" id="EHP91562.1"/>
    </source>
</evidence>
<evidence type="ECO:0000313" key="2">
    <source>
        <dbReference type="Proteomes" id="UP000004382"/>
    </source>
</evidence>
<gene>
    <name evidence="1" type="ORF">MetexDRAFT_3559</name>
</gene>
<comment type="caution">
    <text evidence="1">The sequence shown here is derived from an EMBL/GenBank/DDBJ whole genome shotgun (WGS) entry which is preliminary data.</text>
</comment>